<dbReference type="InterPro" id="IPR011033">
    <property type="entry name" value="PRC_barrel-like_sf"/>
</dbReference>
<organism evidence="1 2">
    <name type="scientific">Effusibacillus dendaii</name>
    <dbReference type="NCBI Taxonomy" id="2743772"/>
    <lineage>
        <taxon>Bacteria</taxon>
        <taxon>Bacillati</taxon>
        <taxon>Bacillota</taxon>
        <taxon>Bacilli</taxon>
        <taxon>Bacillales</taxon>
        <taxon>Alicyclobacillaceae</taxon>
        <taxon>Effusibacillus</taxon>
    </lineage>
</organism>
<dbReference type="KEGG" id="eff:skT53_03030"/>
<dbReference type="EMBL" id="AP023366">
    <property type="protein sequence ID" value="BCJ85318.1"/>
    <property type="molecule type" value="Genomic_DNA"/>
</dbReference>
<dbReference type="Gene3D" id="2.30.30.240">
    <property type="entry name" value="PRC-barrel domain"/>
    <property type="match status" value="1"/>
</dbReference>
<dbReference type="PANTHER" id="PTHR40061">
    <property type="entry name" value="SPORULATION PROTEIN YLMC-RELATED"/>
    <property type="match status" value="1"/>
</dbReference>
<dbReference type="Proteomes" id="UP000593802">
    <property type="component" value="Chromosome"/>
</dbReference>
<evidence type="ECO:0000313" key="1">
    <source>
        <dbReference type="EMBL" id="BCJ85318.1"/>
    </source>
</evidence>
<keyword evidence="2" id="KW-1185">Reference proteome</keyword>
<dbReference type="NCBIfam" id="TIGR02888">
    <property type="entry name" value="spore_YlmC_YmxH"/>
    <property type="match status" value="1"/>
</dbReference>
<name>A0A7I8D5B7_9BACL</name>
<accession>A0A7I8D5B7</accession>
<gene>
    <name evidence="1" type="ORF">skT53_03030</name>
</gene>
<dbReference type="RefSeq" id="WP_200759456.1">
    <property type="nucleotide sequence ID" value="NZ_AP023366.1"/>
</dbReference>
<evidence type="ECO:0000313" key="2">
    <source>
        <dbReference type="Proteomes" id="UP000593802"/>
    </source>
</evidence>
<proteinExistence type="predicted"/>
<sequence length="85" mass="9482">MLLSELMDRVLVDMQTGEKIGQLNRADLSIDPQTGKIGDMWLPQEQGILRKGKRETDRRIAWDAIRTVGTDMILLDLGNTGGEGE</sequence>
<protein>
    <recommendedName>
        <fullName evidence="3">PRC-barrel domain-containing protein</fullName>
    </recommendedName>
</protein>
<dbReference type="InterPro" id="IPR014238">
    <property type="entry name" value="Spore_YlmC/YmxH"/>
</dbReference>
<dbReference type="PANTHER" id="PTHR40061:SF1">
    <property type="entry name" value="SPORULATION PROTEIN YLMC-RELATED"/>
    <property type="match status" value="1"/>
</dbReference>
<dbReference type="AlphaFoldDB" id="A0A7I8D5B7"/>
<reference evidence="1 2" key="1">
    <citation type="submission" date="2020-08" db="EMBL/GenBank/DDBJ databases">
        <title>Complete Genome Sequence of Effusibacillus dendaii Strain skT53, Isolated from Farmland soil.</title>
        <authorList>
            <person name="Konishi T."/>
            <person name="Kawasaki H."/>
        </authorList>
    </citation>
    <scope>NUCLEOTIDE SEQUENCE [LARGE SCALE GENOMIC DNA]</scope>
    <source>
        <strain evidence="2">skT53</strain>
    </source>
</reference>
<dbReference type="SUPFAM" id="SSF50346">
    <property type="entry name" value="PRC-barrel domain"/>
    <property type="match status" value="1"/>
</dbReference>
<evidence type="ECO:0008006" key="3">
    <source>
        <dbReference type="Google" id="ProtNLM"/>
    </source>
</evidence>